<evidence type="ECO:0000313" key="1">
    <source>
        <dbReference type="EMBL" id="OYR14814.1"/>
    </source>
</evidence>
<sequence>MSILSSFIANHLCCILKSDYYLFRLKLQSCDVRFSIFSDHAKQAWFTRNYRLSKRQQTI</sequence>
<evidence type="ECO:0000313" key="2">
    <source>
        <dbReference type="Proteomes" id="UP000215590"/>
    </source>
</evidence>
<keyword evidence="2" id="KW-1185">Reference proteome</keyword>
<reference evidence="1 2" key="1">
    <citation type="submission" date="2017-07" db="EMBL/GenBank/DDBJ databases">
        <title>Phylogenetic study on the rhizospheric bacterium Ochrobactrum sp. A44.</title>
        <authorList>
            <person name="Krzyzanowska D.M."/>
            <person name="Ossowicki A."/>
            <person name="Rajewska M."/>
            <person name="Maciag T."/>
            <person name="Kaczynski Z."/>
            <person name="Czerwicka M."/>
            <person name="Jafra S."/>
        </authorList>
    </citation>
    <scope>NUCLEOTIDE SEQUENCE [LARGE SCALE GENOMIC DNA]</scope>
    <source>
        <strain evidence="1 2">DSM 7216</strain>
    </source>
</reference>
<dbReference type="Proteomes" id="UP000215590">
    <property type="component" value="Unassembled WGS sequence"/>
</dbReference>
<dbReference type="AlphaFoldDB" id="A0A256FIZ1"/>
<comment type="caution">
    <text evidence="1">The sequence shown here is derived from an EMBL/GenBank/DDBJ whole genome shotgun (WGS) entry which is preliminary data.</text>
</comment>
<accession>A0A256FIZ1</accession>
<dbReference type="EMBL" id="NNRJ01000051">
    <property type="protein sequence ID" value="OYR14814.1"/>
    <property type="molecule type" value="Genomic_DNA"/>
</dbReference>
<gene>
    <name evidence="1" type="ORF">CEV31_3321</name>
</gene>
<organism evidence="1 2">
    <name type="scientific">Brucella thiophenivorans</name>
    <dbReference type="NCBI Taxonomy" id="571255"/>
    <lineage>
        <taxon>Bacteria</taxon>
        <taxon>Pseudomonadati</taxon>
        <taxon>Pseudomonadota</taxon>
        <taxon>Alphaproteobacteria</taxon>
        <taxon>Hyphomicrobiales</taxon>
        <taxon>Brucellaceae</taxon>
        <taxon>Brucella/Ochrobactrum group</taxon>
        <taxon>Brucella</taxon>
    </lineage>
</organism>
<protein>
    <submittedName>
        <fullName evidence="1">Uncharacterized protein</fullName>
    </submittedName>
</protein>
<proteinExistence type="predicted"/>
<name>A0A256FIZ1_9HYPH</name>